<name>A0A6L2JF94_TANCI</name>
<gene>
    <name evidence="1" type="ORF">Tci_007417</name>
</gene>
<dbReference type="EMBL" id="BKCJ010000691">
    <property type="protein sequence ID" value="GEU35439.1"/>
    <property type="molecule type" value="Genomic_DNA"/>
</dbReference>
<accession>A0A6L2JF94</accession>
<reference evidence="1" key="1">
    <citation type="journal article" date="2019" name="Sci. Rep.">
        <title>Draft genome of Tanacetum cinerariifolium, the natural source of mosquito coil.</title>
        <authorList>
            <person name="Yamashiro T."/>
            <person name="Shiraishi A."/>
            <person name="Satake H."/>
            <person name="Nakayama K."/>
        </authorList>
    </citation>
    <scope>NUCLEOTIDE SEQUENCE</scope>
</reference>
<comment type="caution">
    <text evidence="1">The sequence shown here is derived from an EMBL/GenBank/DDBJ whole genome shotgun (WGS) entry which is preliminary data.</text>
</comment>
<sequence>MTESPLVKSSLAVLIFSLGDDLIACLNKAMTFLTAVASSRFPSANNQLKTSFNSRNQATIQDGRVTSNRPRNATWYKDKAMLAEAREAGKILDEAQLTFLVDPGVPDGQAVQTIISNNAAFQTEDLDTYDSDSDDVSNASGLFKLDLEPLAPRLLKNRETHIDYLKYTQEKADILREIVEQAKAKQPLDNVLDFVSNSELICATCKKSMFDDVHDMCLFDFVENMNSRAKSAKKHKKQNIWKPTGHVFTEVGLKWKPTGRTFTIVGVYYVKGLGHNLFSVGQFYDTDLEVTFRKDTCFIGNLEGVDLLLGSRDTNLYTISLDDMLKTSSICLLSKASKTKSCLKPGLHSMTPATSSSGLVPITISQQPCIPPKKDDWDRLFQPMCDEYFNPSTIAVSSVPVVAAPRAVLADSLVSISIEQNSPSATIPSIQEQEHSLNICQGCEESPKTPHFHDDPLHEYLHEDSTS</sequence>
<organism evidence="1">
    <name type="scientific">Tanacetum cinerariifolium</name>
    <name type="common">Dalmatian daisy</name>
    <name type="synonym">Chrysanthemum cinerariifolium</name>
    <dbReference type="NCBI Taxonomy" id="118510"/>
    <lineage>
        <taxon>Eukaryota</taxon>
        <taxon>Viridiplantae</taxon>
        <taxon>Streptophyta</taxon>
        <taxon>Embryophyta</taxon>
        <taxon>Tracheophyta</taxon>
        <taxon>Spermatophyta</taxon>
        <taxon>Magnoliopsida</taxon>
        <taxon>eudicotyledons</taxon>
        <taxon>Gunneridae</taxon>
        <taxon>Pentapetalae</taxon>
        <taxon>asterids</taxon>
        <taxon>campanulids</taxon>
        <taxon>Asterales</taxon>
        <taxon>Asteraceae</taxon>
        <taxon>Asteroideae</taxon>
        <taxon>Anthemideae</taxon>
        <taxon>Anthemidinae</taxon>
        <taxon>Tanacetum</taxon>
    </lineage>
</organism>
<evidence type="ECO:0000313" key="1">
    <source>
        <dbReference type="EMBL" id="GEU35439.1"/>
    </source>
</evidence>
<protein>
    <submittedName>
        <fullName evidence="1">Integrase, catalytic region, zinc finger, CCHC-type, peptidase aspartic, catalytic</fullName>
    </submittedName>
</protein>
<dbReference type="AlphaFoldDB" id="A0A6L2JF94"/>
<proteinExistence type="predicted"/>